<evidence type="ECO:0000259" key="4">
    <source>
        <dbReference type="SMART" id="SM00062"/>
    </source>
</evidence>
<evidence type="ECO:0000313" key="6">
    <source>
        <dbReference type="Proteomes" id="UP000616499"/>
    </source>
</evidence>
<feature type="chain" id="PRO_5045512048" evidence="3">
    <location>
        <begin position="19"/>
        <end position="259"/>
    </location>
</feature>
<accession>A0ABQ2GQ56</accession>
<dbReference type="PANTHER" id="PTHR35936">
    <property type="entry name" value="MEMBRANE-BOUND LYTIC MUREIN TRANSGLYCOSYLASE F"/>
    <property type="match status" value="1"/>
</dbReference>
<evidence type="ECO:0000256" key="2">
    <source>
        <dbReference type="ARBA" id="ARBA00022729"/>
    </source>
</evidence>
<feature type="signal peptide" evidence="3">
    <location>
        <begin position="1"/>
        <end position="18"/>
    </location>
</feature>
<dbReference type="PANTHER" id="PTHR35936:SF19">
    <property type="entry name" value="AMINO-ACID-BINDING PROTEIN YXEM-RELATED"/>
    <property type="match status" value="1"/>
</dbReference>
<evidence type="ECO:0000313" key="5">
    <source>
        <dbReference type="EMBL" id="GGM06393.1"/>
    </source>
</evidence>
<organism evidence="5 6">
    <name type="scientific">Pseudomonas asuensis</name>
    <dbReference type="NCBI Taxonomy" id="1825787"/>
    <lineage>
        <taxon>Bacteria</taxon>
        <taxon>Pseudomonadati</taxon>
        <taxon>Pseudomonadota</taxon>
        <taxon>Gammaproteobacteria</taxon>
        <taxon>Pseudomonadales</taxon>
        <taxon>Pseudomonadaceae</taxon>
        <taxon>Pseudomonas</taxon>
    </lineage>
</organism>
<dbReference type="Gene3D" id="3.40.190.10">
    <property type="entry name" value="Periplasmic binding protein-like II"/>
    <property type="match status" value="2"/>
</dbReference>
<comment type="caution">
    <text evidence="5">The sequence shown here is derived from an EMBL/GenBank/DDBJ whole genome shotgun (WGS) entry which is preliminary data.</text>
</comment>
<keyword evidence="6" id="KW-1185">Reference proteome</keyword>
<dbReference type="SUPFAM" id="SSF53850">
    <property type="entry name" value="Periplasmic binding protein-like II"/>
    <property type="match status" value="1"/>
</dbReference>
<protein>
    <submittedName>
        <fullName evidence="5">Prephenate dehydratase</fullName>
    </submittedName>
</protein>
<sequence>MKTFAITGLLLVAGSVHAADSTSHLDTILQKGTIRVCTTGDYKPYTFLREDGKYEGIEITMAESLAKSLGVNVEWVKTSWKTLMPDFLEGRCDLSVGGVSISLERQKKAFFSDAITVDGKIPLVRCEDAKRYETVEQINQPSTRLIEPPGGTNEAFAHRELPQAQLSLFKDNVTIFEKLVSKEADVMITDASEALFQQKRYLSLCAVNPHKPMQYSEKAFLLPRDDVTWKAYVDQWLRLYKATGEYQKTVDHWLSKPDA</sequence>
<evidence type="ECO:0000256" key="3">
    <source>
        <dbReference type="SAM" id="SignalP"/>
    </source>
</evidence>
<comment type="similarity">
    <text evidence="1">Belongs to the bacterial solute-binding protein 3 family.</text>
</comment>
<dbReference type="SMART" id="SM00062">
    <property type="entry name" value="PBPb"/>
    <property type="match status" value="1"/>
</dbReference>
<dbReference type="Proteomes" id="UP000616499">
    <property type="component" value="Unassembled WGS sequence"/>
</dbReference>
<reference evidence="6" key="1">
    <citation type="journal article" date="2019" name="Int. J. Syst. Evol. Microbiol.">
        <title>The Global Catalogue of Microorganisms (GCM) 10K type strain sequencing project: providing services to taxonomists for standard genome sequencing and annotation.</title>
        <authorList>
            <consortium name="The Broad Institute Genomics Platform"/>
            <consortium name="The Broad Institute Genome Sequencing Center for Infectious Disease"/>
            <person name="Wu L."/>
            <person name="Ma J."/>
        </authorList>
    </citation>
    <scope>NUCLEOTIDE SEQUENCE [LARGE SCALE GENOMIC DNA]</scope>
    <source>
        <strain evidence="6">JCM 13501</strain>
    </source>
</reference>
<feature type="domain" description="Solute-binding protein family 3/N-terminal" evidence="4">
    <location>
        <begin position="33"/>
        <end position="257"/>
    </location>
</feature>
<evidence type="ECO:0000256" key="1">
    <source>
        <dbReference type="ARBA" id="ARBA00010333"/>
    </source>
</evidence>
<dbReference type="EMBL" id="BMNW01000003">
    <property type="protein sequence ID" value="GGM06393.1"/>
    <property type="molecule type" value="Genomic_DNA"/>
</dbReference>
<name>A0ABQ2GQ56_9PSED</name>
<gene>
    <name evidence="5" type="ORF">GCM10009425_17050</name>
</gene>
<proteinExistence type="inferred from homology"/>
<dbReference type="InterPro" id="IPR001638">
    <property type="entry name" value="Solute-binding_3/MltF_N"/>
</dbReference>
<dbReference type="RefSeq" id="WP_373290409.1">
    <property type="nucleotide sequence ID" value="NZ_BMNW01000003.1"/>
</dbReference>
<keyword evidence="2 3" id="KW-0732">Signal</keyword>
<dbReference type="Pfam" id="PF00497">
    <property type="entry name" value="SBP_bac_3"/>
    <property type="match status" value="1"/>
</dbReference>